<dbReference type="Proteomes" id="UP000032304">
    <property type="component" value="Chromosome 12"/>
</dbReference>
<dbReference type="eggNOG" id="ENOG502S661">
    <property type="taxonomic scope" value="Eukaryota"/>
</dbReference>
<organism evidence="2 4">
    <name type="scientific">Gossypium raimondii</name>
    <name type="common">Peruvian cotton</name>
    <name type="synonym">Gossypium klotzschianum subsp. raimondii</name>
    <dbReference type="NCBI Taxonomy" id="29730"/>
    <lineage>
        <taxon>Eukaryota</taxon>
        <taxon>Viridiplantae</taxon>
        <taxon>Streptophyta</taxon>
        <taxon>Embryophyta</taxon>
        <taxon>Tracheophyta</taxon>
        <taxon>Spermatophyta</taxon>
        <taxon>Magnoliopsida</taxon>
        <taxon>eudicotyledons</taxon>
        <taxon>Gunneridae</taxon>
        <taxon>Pentapetalae</taxon>
        <taxon>rosids</taxon>
        <taxon>malvids</taxon>
        <taxon>Malvales</taxon>
        <taxon>Malvaceae</taxon>
        <taxon>Malvoideae</taxon>
        <taxon>Gossypium</taxon>
    </lineage>
</organism>
<evidence type="ECO:0000313" key="5">
    <source>
        <dbReference type="Proteomes" id="UP000593578"/>
    </source>
</evidence>
<sequence>MEKPSKSYGVVLPTMDEDHEEFVFIEEDYDVDDDLSHWEFIDSSVTDSDDADDDVSFHRGELSRRNVESFIPFTFPFPPITEVKKSIPIPAPIQDTDDHDPSHDGSDDQDDDVDASFRRDELSRRRNLVFGMPFPFPPLTEVKQFNLMHDHDNDDPDPSHDDASFHRDEVSRRNLVYGMPFPLPPLTEVEKFIPFPAPIQDNDDHHPSHDGSDDQDDVDDDYGCDLDDELVPKALSGKFGRQRMRKLGKRAFAKMNTSKKSPYLHVKPGCVHGKHGLGLKHSF</sequence>
<reference evidence="2 4" key="1">
    <citation type="journal article" date="2012" name="Nature">
        <title>Repeated polyploidization of Gossypium genomes and the evolution of spinnable cotton fibres.</title>
        <authorList>
            <person name="Paterson A.H."/>
            <person name="Wendel J.F."/>
            <person name="Gundlach H."/>
            <person name="Guo H."/>
            <person name="Jenkins J."/>
            <person name="Jin D."/>
            <person name="Llewellyn D."/>
            <person name="Showmaker K.C."/>
            <person name="Shu S."/>
            <person name="Udall J."/>
            <person name="Yoo M.J."/>
            <person name="Byers R."/>
            <person name="Chen W."/>
            <person name="Doron-Faigenboim A."/>
            <person name="Duke M.V."/>
            <person name="Gong L."/>
            <person name="Grimwood J."/>
            <person name="Grover C."/>
            <person name="Grupp K."/>
            <person name="Hu G."/>
            <person name="Lee T.H."/>
            <person name="Li J."/>
            <person name="Lin L."/>
            <person name="Liu T."/>
            <person name="Marler B.S."/>
            <person name="Page J.T."/>
            <person name="Roberts A.W."/>
            <person name="Romanel E."/>
            <person name="Sanders W.S."/>
            <person name="Szadkowski E."/>
            <person name="Tan X."/>
            <person name="Tang H."/>
            <person name="Xu C."/>
            <person name="Wang J."/>
            <person name="Wang Z."/>
            <person name="Zhang D."/>
            <person name="Zhang L."/>
            <person name="Ashrafi H."/>
            <person name="Bedon F."/>
            <person name="Bowers J.E."/>
            <person name="Brubaker C.L."/>
            <person name="Chee P.W."/>
            <person name="Das S."/>
            <person name="Gingle A.R."/>
            <person name="Haigler C.H."/>
            <person name="Harker D."/>
            <person name="Hoffmann L.V."/>
            <person name="Hovav R."/>
            <person name="Jones D.C."/>
            <person name="Lemke C."/>
            <person name="Mansoor S."/>
            <person name="ur Rahman M."/>
            <person name="Rainville L.N."/>
            <person name="Rambani A."/>
            <person name="Reddy U.K."/>
            <person name="Rong J.K."/>
            <person name="Saranga Y."/>
            <person name="Scheffler B.E."/>
            <person name="Scheffler J.A."/>
            <person name="Stelly D.M."/>
            <person name="Triplett B.A."/>
            <person name="Van Deynze A."/>
            <person name="Vaslin M.F."/>
            <person name="Waghmare V.N."/>
            <person name="Walford S.A."/>
            <person name="Wright R.J."/>
            <person name="Zaki E.A."/>
            <person name="Zhang T."/>
            <person name="Dennis E.S."/>
            <person name="Mayer K.F."/>
            <person name="Peterson D.G."/>
            <person name="Rokhsar D.S."/>
            <person name="Wang X."/>
            <person name="Schmutz J."/>
        </authorList>
    </citation>
    <scope>NUCLEOTIDE SEQUENCE [LARGE SCALE GENOMIC DNA]</scope>
</reference>
<dbReference type="PANTHER" id="PTHR48213">
    <property type="entry name" value="VID27-LIKE PROTEIN"/>
    <property type="match status" value="1"/>
</dbReference>
<keyword evidence="4" id="KW-1185">Reference proteome</keyword>
<reference evidence="3 5" key="2">
    <citation type="journal article" date="2019" name="Genome Biol. Evol.">
        <title>Insights into the evolution of the New World diploid cottons (Gossypium, subgenus Houzingenia) based on genome sequencing.</title>
        <authorList>
            <person name="Grover C.E."/>
            <person name="Arick M.A. 2nd"/>
            <person name="Thrash A."/>
            <person name="Conover J.L."/>
            <person name="Sanders W.S."/>
            <person name="Peterson D.G."/>
            <person name="Frelichowski J.E."/>
            <person name="Scheffler J.A."/>
            <person name="Scheffler B.E."/>
            <person name="Wendel J.F."/>
        </authorList>
    </citation>
    <scope>NUCLEOTIDE SEQUENCE [LARGE SCALE GENOMIC DNA]</scope>
    <source>
        <strain evidence="3">8</strain>
        <tissue evidence="3">Leaf</tissue>
    </source>
</reference>
<dbReference type="KEGG" id="gra:105780636"/>
<protein>
    <submittedName>
        <fullName evidence="2">Uncharacterized protein</fullName>
    </submittedName>
</protein>
<feature type="compositionally biased region" description="Basic and acidic residues" evidence="1">
    <location>
        <begin position="202"/>
        <end position="212"/>
    </location>
</feature>
<dbReference type="Proteomes" id="UP000593578">
    <property type="component" value="Unassembled WGS sequence"/>
</dbReference>
<dbReference type="EMBL" id="CM001751">
    <property type="protein sequence ID" value="KJB77747.1"/>
    <property type="molecule type" value="Genomic_DNA"/>
</dbReference>
<name>A0A0D2S3M9_GOSRA</name>
<accession>A0A0D2S3M9</accession>
<gene>
    <name evidence="2" type="ORF">B456_012G154600</name>
    <name evidence="3" type="ORF">Gorai_004874</name>
</gene>
<proteinExistence type="predicted"/>
<dbReference type="OrthoDB" id="1719291at2759"/>
<dbReference type="EMBL" id="JABEZZ010000012">
    <property type="protein sequence ID" value="MBA0601703.1"/>
    <property type="molecule type" value="Genomic_DNA"/>
</dbReference>
<evidence type="ECO:0000313" key="4">
    <source>
        <dbReference type="Proteomes" id="UP000032304"/>
    </source>
</evidence>
<reference evidence="3" key="3">
    <citation type="submission" date="2020-04" db="EMBL/GenBank/DDBJ databases">
        <authorList>
            <person name="Grover C.E."/>
            <person name="Arick M.A. II"/>
            <person name="Thrash A."/>
            <person name="Conover J.L."/>
            <person name="Sanders W.S."/>
            <person name="Peterson D.G."/>
            <person name="Scheffler J.A."/>
            <person name="Scheffler B.E."/>
            <person name="Wendel J.F."/>
        </authorList>
    </citation>
    <scope>NUCLEOTIDE SEQUENCE</scope>
    <source>
        <strain evidence="3">8</strain>
        <tissue evidence="3">Leaf</tissue>
    </source>
</reference>
<evidence type="ECO:0000313" key="3">
    <source>
        <dbReference type="EMBL" id="MBA0601703.1"/>
    </source>
</evidence>
<dbReference type="Gramene" id="KJB77747">
    <property type="protein sequence ID" value="KJB77747"/>
    <property type="gene ID" value="B456_012G154600"/>
</dbReference>
<feature type="region of interest" description="Disordered" evidence="1">
    <location>
        <begin position="196"/>
        <end position="223"/>
    </location>
</feature>
<evidence type="ECO:0000313" key="2">
    <source>
        <dbReference type="EMBL" id="KJB77747.1"/>
    </source>
</evidence>
<dbReference type="PANTHER" id="PTHR48213:SF1">
    <property type="entry name" value="PROSTATIC SPERMINE-BINDING-LIKE PROTEIN"/>
    <property type="match status" value="1"/>
</dbReference>
<feature type="region of interest" description="Disordered" evidence="1">
    <location>
        <begin position="90"/>
        <end position="114"/>
    </location>
</feature>
<evidence type="ECO:0000256" key="1">
    <source>
        <dbReference type="SAM" id="MobiDB-lite"/>
    </source>
</evidence>
<feature type="compositionally biased region" description="Acidic residues" evidence="1">
    <location>
        <begin position="213"/>
        <end position="223"/>
    </location>
</feature>
<dbReference type="OMA" id="NDDHHPS"/>
<dbReference type="AlphaFoldDB" id="A0A0D2S3M9"/>